<dbReference type="GO" id="GO:0005739">
    <property type="term" value="C:mitochondrion"/>
    <property type="evidence" value="ECO:0007669"/>
    <property type="project" value="TreeGrafter"/>
</dbReference>
<reference evidence="5" key="1">
    <citation type="submission" date="2018-06" db="EMBL/GenBank/DDBJ databases">
        <authorList>
            <person name="Zhirakovskaya E."/>
        </authorList>
    </citation>
    <scope>NUCLEOTIDE SEQUENCE</scope>
</reference>
<dbReference type="EMBL" id="UOEC01000131">
    <property type="protein sequence ID" value="VAV95906.1"/>
    <property type="molecule type" value="Genomic_DNA"/>
</dbReference>
<accession>A0A3B0S536</accession>
<evidence type="ECO:0000259" key="4">
    <source>
        <dbReference type="Pfam" id="PF17806"/>
    </source>
</evidence>
<evidence type="ECO:0000259" key="3">
    <source>
        <dbReference type="Pfam" id="PF08669"/>
    </source>
</evidence>
<dbReference type="SUPFAM" id="SSF103025">
    <property type="entry name" value="Folate-binding domain"/>
    <property type="match status" value="1"/>
</dbReference>
<dbReference type="InterPro" id="IPR041117">
    <property type="entry name" value="SoxA_A3"/>
</dbReference>
<dbReference type="InterPro" id="IPR029043">
    <property type="entry name" value="GcvT/YgfZ_C"/>
</dbReference>
<dbReference type="InterPro" id="IPR027266">
    <property type="entry name" value="TrmE/GcvT-like"/>
</dbReference>
<gene>
    <name evidence="5" type="ORF">MNBD_ALPHA08-478</name>
</gene>
<dbReference type="Pfam" id="PF08669">
    <property type="entry name" value="GCV_T_C"/>
    <property type="match status" value="1"/>
</dbReference>
<protein>
    <submittedName>
        <fullName evidence="5">Sarcosine oxidase alpha subunit</fullName>
        <ecNumber evidence="5">1.5.3.1</ecNumber>
    </submittedName>
</protein>
<dbReference type="PANTHER" id="PTHR43757:SF2">
    <property type="entry name" value="AMINOMETHYLTRANSFERASE, MITOCHONDRIAL"/>
    <property type="match status" value="1"/>
</dbReference>
<dbReference type="InterPro" id="IPR006222">
    <property type="entry name" value="GCVT_N"/>
</dbReference>
<feature type="domain" description="Aminomethyltransferase C-terminal" evidence="3">
    <location>
        <begin position="515"/>
        <end position="599"/>
    </location>
</feature>
<dbReference type="SUPFAM" id="SSF101790">
    <property type="entry name" value="Aminomethyltransferase beta-barrel domain"/>
    <property type="match status" value="1"/>
</dbReference>
<dbReference type="InterPro" id="IPR028896">
    <property type="entry name" value="GcvT/YgfZ/DmdA"/>
</dbReference>
<sequence length="607" mass="66957">MERVKIAPYVPGRGRVVDETTVAADFVAVAGGWNPVAHLWCHNGGKLQWDDEKVCFRPKSHDDEIAVVGSANGTFDLAGCLKEGYAAGEKAGGKTKLKKPKVAPCQQAAIQPLWFSPATGKYNEGNKHFIDLQNDVTAADLELAQREGYVSVEHTKRYTTLGMATDQGKNSNVPGLGVIAEATGKTIPEIGTTTFRPPYTPFSFGSIAGTQKGKLFHVIRRTAVYDWHTARTKIMEPVGDWRRPYCYPQSGESQQDAIHREILTVRNNVGILDASTLGKIEIKGPDAGEFLNRMYTNMFSTLKIGKCRYGLMMNEMGFLMDDGVTAKLADDHYLMHTTSGGADRIAAWLEEWLQTEWFDLKVYVTPVTEQWAQFAIAGPKARKVLEKLGGDIDLSHEALPFMAMATGTIGGFPVRLFRISFSGELSFEIATPTNFGQDLWEKILEAGEEFEITPYGTEALHVLRAEKGFIVVGDETDGTVTPHDVGMSWAVSKKKPDYIGKRSLEQVFLTKPGRKQLVGLATIDPDEVLPDGAPAVEAVKQSNMKMVGHVTSSYWSPTLKRSIAMALIKDGRKRMGEKISFPLEDKVVDAKIVDPVFYDKEGLRQNV</sequence>
<name>A0A3B0S536_9ZZZZ</name>
<feature type="domain" description="GCVT N-terminal" evidence="2">
    <location>
        <begin position="224"/>
        <end position="495"/>
    </location>
</feature>
<feature type="domain" description="SoxA A3" evidence="4">
    <location>
        <begin position="126"/>
        <end position="209"/>
    </location>
</feature>
<keyword evidence="1 5" id="KW-0560">Oxidoreductase</keyword>
<dbReference type="InterPro" id="IPR013977">
    <property type="entry name" value="GcvT_C"/>
</dbReference>
<dbReference type="Pfam" id="PF17806">
    <property type="entry name" value="SO_alpha_A3"/>
    <property type="match status" value="1"/>
</dbReference>
<evidence type="ECO:0000313" key="5">
    <source>
        <dbReference type="EMBL" id="VAV95906.1"/>
    </source>
</evidence>
<dbReference type="AlphaFoldDB" id="A0A3B0S536"/>
<dbReference type="PANTHER" id="PTHR43757">
    <property type="entry name" value="AMINOMETHYLTRANSFERASE"/>
    <property type="match status" value="1"/>
</dbReference>
<evidence type="ECO:0000259" key="2">
    <source>
        <dbReference type="Pfam" id="PF01571"/>
    </source>
</evidence>
<evidence type="ECO:0000256" key="1">
    <source>
        <dbReference type="ARBA" id="ARBA00023002"/>
    </source>
</evidence>
<dbReference type="GO" id="GO:0008115">
    <property type="term" value="F:sarcosine oxidase activity"/>
    <property type="evidence" value="ECO:0007669"/>
    <property type="project" value="UniProtKB-EC"/>
</dbReference>
<dbReference type="Gene3D" id="3.30.1360.120">
    <property type="entry name" value="Probable tRNA modification gtpase trme, domain 1"/>
    <property type="match status" value="1"/>
</dbReference>
<organism evidence="5">
    <name type="scientific">hydrothermal vent metagenome</name>
    <dbReference type="NCBI Taxonomy" id="652676"/>
    <lineage>
        <taxon>unclassified sequences</taxon>
        <taxon>metagenomes</taxon>
        <taxon>ecological metagenomes</taxon>
    </lineage>
</organism>
<proteinExistence type="predicted"/>
<dbReference type="Pfam" id="PF01571">
    <property type="entry name" value="GCV_T"/>
    <property type="match status" value="1"/>
</dbReference>
<dbReference type="EC" id="1.5.3.1" evidence="5"/>